<dbReference type="Proteomes" id="UP000287853">
    <property type="component" value="Unassembled WGS sequence"/>
</dbReference>
<dbReference type="AlphaFoldDB" id="A0A444J3Z0"/>
<evidence type="ECO:0000313" key="3">
    <source>
        <dbReference type="Proteomes" id="UP000287853"/>
    </source>
</evidence>
<feature type="chain" id="PRO_5019410948" evidence="1">
    <location>
        <begin position="30"/>
        <end position="99"/>
    </location>
</feature>
<keyword evidence="3" id="KW-1185">Reference proteome</keyword>
<sequence>MNKLSPNKIFTNIFLGLVLQVLSIHSVFANSDQERMTQIKIDDVSIDEQSTFDRKFIELKSVDNGIINTKELYNLDAQIEHMKAHLLEFLIQSMIFTLL</sequence>
<protein>
    <submittedName>
        <fullName evidence="2">Uncharacterized protein</fullName>
    </submittedName>
</protein>
<reference evidence="2 3" key="1">
    <citation type="submission" date="2017-01" db="EMBL/GenBank/DDBJ databases">
        <title>The cable genome- insights into the physiology and evolution of filamentous bacteria capable of sulfide oxidation via long distance electron transfer.</title>
        <authorList>
            <person name="Schreiber L."/>
            <person name="Bjerg J.T."/>
            <person name="Boggild A."/>
            <person name="Van De Vossenberg J."/>
            <person name="Meysman F."/>
            <person name="Nielsen L.P."/>
            <person name="Schramm A."/>
            <person name="Kjeldsen K.U."/>
        </authorList>
    </citation>
    <scope>NUCLEOTIDE SEQUENCE [LARGE SCALE GENOMIC DNA]</scope>
    <source>
        <strain evidence="2">MCF</strain>
    </source>
</reference>
<evidence type="ECO:0000313" key="2">
    <source>
        <dbReference type="EMBL" id="RWX47789.1"/>
    </source>
</evidence>
<evidence type="ECO:0000256" key="1">
    <source>
        <dbReference type="SAM" id="SignalP"/>
    </source>
</evidence>
<keyword evidence="1" id="KW-0732">Signal</keyword>
<dbReference type="EMBL" id="MTKO01000024">
    <property type="protein sequence ID" value="RWX47789.1"/>
    <property type="molecule type" value="Genomic_DNA"/>
</dbReference>
<comment type="caution">
    <text evidence="2">The sequence shown here is derived from an EMBL/GenBank/DDBJ whole genome shotgun (WGS) entry which is preliminary data.</text>
</comment>
<gene>
    <name evidence="2" type="ORF">H206_05633</name>
</gene>
<proteinExistence type="predicted"/>
<organism evidence="2 3">
    <name type="scientific">Candidatus Electrothrix aarhusensis</name>
    <dbReference type="NCBI Taxonomy" id="1859131"/>
    <lineage>
        <taxon>Bacteria</taxon>
        <taxon>Pseudomonadati</taxon>
        <taxon>Thermodesulfobacteriota</taxon>
        <taxon>Desulfobulbia</taxon>
        <taxon>Desulfobulbales</taxon>
        <taxon>Desulfobulbaceae</taxon>
        <taxon>Candidatus Electrothrix</taxon>
    </lineage>
</organism>
<feature type="signal peptide" evidence="1">
    <location>
        <begin position="1"/>
        <end position="29"/>
    </location>
</feature>
<name>A0A444J3Z0_9BACT</name>
<accession>A0A444J3Z0</accession>